<comment type="caution">
    <text evidence="2">The sequence shown here is derived from an EMBL/GenBank/DDBJ whole genome shotgun (WGS) entry which is preliminary data.</text>
</comment>
<evidence type="ECO:0000256" key="1">
    <source>
        <dbReference type="SAM" id="Phobius"/>
    </source>
</evidence>
<evidence type="ECO:0000313" key="2">
    <source>
        <dbReference type="EMBL" id="CAI0381365.1"/>
    </source>
</evidence>
<feature type="transmembrane region" description="Helical" evidence="1">
    <location>
        <begin position="82"/>
        <end position="101"/>
    </location>
</feature>
<protein>
    <submittedName>
        <fullName evidence="2">Uncharacterized protein</fullName>
    </submittedName>
</protein>
<proteinExistence type="predicted"/>
<keyword evidence="1" id="KW-0812">Transmembrane</keyword>
<keyword evidence="3" id="KW-1185">Reference proteome</keyword>
<dbReference type="EMBL" id="CAMGYJ010000002">
    <property type="protein sequence ID" value="CAI0381365.1"/>
    <property type="molecule type" value="Genomic_DNA"/>
</dbReference>
<feature type="transmembrane region" description="Helical" evidence="1">
    <location>
        <begin position="12"/>
        <end position="33"/>
    </location>
</feature>
<gene>
    <name evidence="2" type="ORF">LITE_LOCUS3121</name>
</gene>
<dbReference type="Proteomes" id="UP001154282">
    <property type="component" value="Unassembled WGS sequence"/>
</dbReference>
<evidence type="ECO:0000313" key="3">
    <source>
        <dbReference type="Proteomes" id="UP001154282"/>
    </source>
</evidence>
<dbReference type="AlphaFoldDB" id="A0AAV0HAU3"/>
<accession>A0AAV0HAU3</accession>
<sequence length="125" mass="14367">MLHLPSTAPSSQVQIALFLVLMVDLCIVSVGCLRSQGSRHLRSQSLFHLAVSIAELSNFCIGCIVTCLLRCYKIQRNKRKKVFTIWCLHMLFLLFFVMGQHKCSYYLGVVMGSYYKESWKLKDNL</sequence>
<name>A0AAV0HAU3_9ROSI</name>
<keyword evidence="1" id="KW-0472">Membrane</keyword>
<organism evidence="2 3">
    <name type="scientific">Linum tenue</name>
    <dbReference type="NCBI Taxonomy" id="586396"/>
    <lineage>
        <taxon>Eukaryota</taxon>
        <taxon>Viridiplantae</taxon>
        <taxon>Streptophyta</taxon>
        <taxon>Embryophyta</taxon>
        <taxon>Tracheophyta</taxon>
        <taxon>Spermatophyta</taxon>
        <taxon>Magnoliopsida</taxon>
        <taxon>eudicotyledons</taxon>
        <taxon>Gunneridae</taxon>
        <taxon>Pentapetalae</taxon>
        <taxon>rosids</taxon>
        <taxon>fabids</taxon>
        <taxon>Malpighiales</taxon>
        <taxon>Linaceae</taxon>
        <taxon>Linum</taxon>
    </lineage>
</organism>
<keyword evidence="1" id="KW-1133">Transmembrane helix</keyword>
<reference evidence="2" key="1">
    <citation type="submission" date="2022-08" db="EMBL/GenBank/DDBJ databases">
        <authorList>
            <person name="Gutierrez-Valencia J."/>
        </authorList>
    </citation>
    <scope>NUCLEOTIDE SEQUENCE</scope>
</reference>